<dbReference type="FunFam" id="3.90.950.10:FF:000001">
    <property type="entry name" value="dITP/XTP pyrophosphatase"/>
    <property type="match status" value="1"/>
</dbReference>
<dbReference type="Gene3D" id="3.90.950.10">
    <property type="match status" value="1"/>
</dbReference>
<evidence type="ECO:0000256" key="16">
    <source>
        <dbReference type="ARBA" id="ARBA00083635"/>
    </source>
</evidence>
<dbReference type="InterPro" id="IPR020922">
    <property type="entry name" value="dITP/XTP_pyrophosphatase"/>
</dbReference>
<dbReference type="EC" id="3.6.1.66" evidence="11"/>
<keyword evidence="5" id="KW-0547">Nucleotide-binding</keyword>
<name>A0A381SKX6_9ZZZZ</name>
<dbReference type="EMBL" id="UINC01003166">
    <property type="protein sequence ID" value="SVA03918.1"/>
    <property type="molecule type" value="Genomic_DNA"/>
</dbReference>
<evidence type="ECO:0000256" key="1">
    <source>
        <dbReference type="ARBA" id="ARBA00001946"/>
    </source>
</evidence>
<dbReference type="GO" id="GO:0009117">
    <property type="term" value="P:nucleotide metabolic process"/>
    <property type="evidence" value="ECO:0007669"/>
    <property type="project" value="UniProtKB-KW"/>
</dbReference>
<keyword evidence="6" id="KW-0378">Hydrolase</keyword>
<proteinExistence type="inferred from homology"/>
<keyword evidence="7" id="KW-0460">Magnesium</keyword>
<dbReference type="InterPro" id="IPR002637">
    <property type="entry name" value="RdgB/HAM1"/>
</dbReference>
<evidence type="ECO:0000256" key="12">
    <source>
        <dbReference type="ARBA" id="ARBA00071289"/>
    </source>
</evidence>
<dbReference type="SUPFAM" id="SSF52972">
    <property type="entry name" value="ITPase-like"/>
    <property type="match status" value="1"/>
</dbReference>
<evidence type="ECO:0000256" key="6">
    <source>
        <dbReference type="ARBA" id="ARBA00022801"/>
    </source>
</evidence>
<evidence type="ECO:0000256" key="9">
    <source>
        <dbReference type="ARBA" id="ARBA00051875"/>
    </source>
</evidence>
<dbReference type="GO" id="GO:0036222">
    <property type="term" value="F:XTP diphosphatase activity"/>
    <property type="evidence" value="ECO:0007669"/>
    <property type="project" value="UniProtKB-ARBA"/>
</dbReference>
<dbReference type="PANTHER" id="PTHR11067:SF9">
    <property type="entry name" value="INOSINE TRIPHOSPHATE PYROPHOSPHATASE"/>
    <property type="match status" value="1"/>
</dbReference>
<dbReference type="GO" id="GO:0036220">
    <property type="term" value="F:ITP diphosphatase activity"/>
    <property type="evidence" value="ECO:0007669"/>
    <property type="project" value="UniProtKB-EC"/>
</dbReference>
<dbReference type="Pfam" id="PF01725">
    <property type="entry name" value="Ham1p_like"/>
    <property type="match status" value="1"/>
</dbReference>
<comment type="catalytic activity">
    <reaction evidence="9">
        <text>dITP + H2O = dIMP + diphosphate + H(+)</text>
        <dbReference type="Rhea" id="RHEA:28342"/>
        <dbReference type="ChEBI" id="CHEBI:15377"/>
        <dbReference type="ChEBI" id="CHEBI:15378"/>
        <dbReference type="ChEBI" id="CHEBI:33019"/>
        <dbReference type="ChEBI" id="CHEBI:61194"/>
        <dbReference type="ChEBI" id="CHEBI:61382"/>
        <dbReference type="EC" id="3.6.1.66"/>
    </reaction>
</comment>
<protein>
    <recommendedName>
        <fullName evidence="12">dITP/XTP pyrophosphatase</fullName>
        <ecNumber evidence="11">3.6.1.66</ecNumber>
    </recommendedName>
    <alternativeName>
        <fullName evidence="13">Non-canonical purine NTP pyrophosphatase</fullName>
    </alternativeName>
    <alternativeName>
        <fullName evidence="14">Non-standard purine NTP pyrophosphatase</fullName>
    </alternativeName>
    <alternativeName>
        <fullName evidence="16">Nucleoside-triphosphate diphosphatase</fullName>
    </alternativeName>
    <alternativeName>
        <fullName evidence="15">Nucleoside-triphosphate pyrophosphatase</fullName>
    </alternativeName>
</protein>
<keyword evidence="4" id="KW-0479">Metal-binding</keyword>
<evidence type="ECO:0000256" key="4">
    <source>
        <dbReference type="ARBA" id="ARBA00022723"/>
    </source>
</evidence>
<dbReference type="CDD" id="cd00515">
    <property type="entry name" value="HAM1"/>
    <property type="match status" value="1"/>
</dbReference>
<dbReference type="NCBIfam" id="TIGR00042">
    <property type="entry name" value="RdgB/HAM1 family non-canonical purine NTP pyrophosphatase"/>
    <property type="match status" value="1"/>
</dbReference>
<evidence type="ECO:0000256" key="13">
    <source>
        <dbReference type="ARBA" id="ARBA00075987"/>
    </source>
</evidence>
<organism evidence="17">
    <name type="scientific">marine metagenome</name>
    <dbReference type="NCBI Taxonomy" id="408172"/>
    <lineage>
        <taxon>unclassified sequences</taxon>
        <taxon>metagenomes</taxon>
        <taxon>ecological metagenomes</taxon>
    </lineage>
</organism>
<dbReference type="GO" id="GO:0009146">
    <property type="term" value="P:purine nucleoside triphosphate catabolic process"/>
    <property type="evidence" value="ECO:0007669"/>
    <property type="project" value="UniProtKB-ARBA"/>
</dbReference>
<evidence type="ECO:0000256" key="3">
    <source>
        <dbReference type="ARBA" id="ARBA00011738"/>
    </source>
</evidence>
<dbReference type="AlphaFoldDB" id="A0A381SKX6"/>
<evidence type="ECO:0000256" key="15">
    <source>
        <dbReference type="ARBA" id="ARBA00083186"/>
    </source>
</evidence>
<evidence type="ECO:0000256" key="14">
    <source>
        <dbReference type="ARBA" id="ARBA00078805"/>
    </source>
</evidence>
<evidence type="ECO:0000256" key="11">
    <source>
        <dbReference type="ARBA" id="ARBA00066468"/>
    </source>
</evidence>
<dbReference type="HAMAP" id="MF_01405">
    <property type="entry name" value="Non_canon_purine_NTPase"/>
    <property type="match status" value="1"/>
</dbReference>
<reference evidence="17" key="1">
    <citation type="submission" date="2018-05" db="EMBL/GenBank/DDBJ databases">
        <authorList>
            <person name="Lanie J.A."/>
            <person name="Ng W.-L."/>
            <person name="Kazmierczak K.M."/>
            <person name="Andrzejewski T.M."/>
            <person name="Davidsen T.M."/>
            <person name="Wayne K.J."/>
            <person name="Tettelin H."/>
            <person name="Glass J.I."/>
            <person name="Rusch D."/>
            <person name="Podicherti R."/>
            <person name="Tsui H.-C.T."/>
            <person name="Winkler M.E."/>
        </authorList>
    </citation>
    <scope>NUCLEOTIDE SEQUENCE</scope>
</reference>
<evidence type="ECO:0000313" key="17">
    <source>
        <dbReference type="EMBL" id="SVA03918.1"/>
    </source>
</evidence>
<evidence type="ECO:0000256" key="8">
    <source>
        <dbReference type="ARBA" id="ARBA00023080"/>
    </source>
</evidence>
<dbReference type="GO" id="GO:0000166">
    <property type="term" value="F:nucleotide binding"/>
    <property type="evidence" value="ECO:0007669"/>
    <property type="project" value="UniProtKB-KW"/>
</dbReference>
<evidence type="ECO:0000256" key="2">
    <source>
        <dbReference type="ARBA" id="ARBA00008023"/>
    </source>
</evidence>
<gene>
    <name evidence="17" type="ORF">METZ01_LOCUS56772</name>
</gene>
<evidence type="ECO:0000256" key="10">
    <source>
        <dbReference type="ARBA" id="ARBA00052017"/>
    </source>
</evidence>
<dbReference type="GO" id="GO:0017111">
    <property type="term" value="F:ribonucleoside triphosphate phosphatase activity"/>
    <property type="evidence" value="ECO:0007669"/>
    <property type="project" value="InterPro"/>
</dbReference>
<dbReference type="GO" id="GO:0035870">
    <property type="term" value="F:dITP diphosphatase activity"/>
    <property type="evidence" value="ECO:0007669"/>
    <property type="project" value="UniProtKB-ARBA"/>
</dbReference>
<comment type="catalytic activity">
    <reaction evidence="10">
        <text>XTP + H2O = XMP + diphosphate + H(+)</text>
        <dbReference type="Rhea" id="RHEA:28610"/>
        <dbReference type="ChEBI" id="CHEBI:15377"/>
        <dbReference type="ChEBI" id="CHEBI:15378"/>
        <dbReference type="ChEBI" id="CHEBI:33019"/>
        <dbReference type="ChEBI" id="CHEBI:57464"/>
        <dbReference type="ChEBI" id="CHEBI:61314"/>
        <dbReference type="EC" id="3.6.1.66"/>
    </reaction>
</comment>
<comment type="subunit">
    <text evidence="3">Homodimer.</text>
</comment>
<comment type="similarity">
    <text evidence="2">Belongs to the HAM1 NTPase family.</text>
</comment>
<evidence type="ECO:0000256" key="5">
    <source>
        <dbReference type="ARBA" id="ARBA00022741"/>
    </source>
</evidence>
<dbReference type="InterPro" id="IPR029001">
    <property type="entry name" value="ITPase-like_fam"/>
</dbReference>
<comment type="cofactor">
    <cofactor evidence="1">
        <name>Mg(2+)</name>
        <dbReference type="ChEBI" id="CHEBI:18420"/>
    </cofactor>
</comment>
<dbReference type="PANTHER" id="PTHR11067">
    <property type="entry name" value="INOSINE TRIPHOSPHATE PYROPHOSPHATASE/HAM1 PROTEIN"/>
    <property type="match status" value="1"/>
</dbReference>
<accession>A0A381SKX6</accession>
<evidence type="ECO:0000256" key="7">
    <source>
        <dbReference type="ARBA" id="ARBA00022842"/>
    </source>
</evidence>
<sequence length="196" mass="21903">MKIVLATHNHDKEIELQHSLRGLDVDICSLSEYPDIGEIEETGTTLLENSLLKAHTVHDRTGLPTIADDTGLEIDALDGAPGVYSARFAGLNATYEDNVNKLLSVMENVPDDMRSARFRTVISFVDEIQELWTEGLIQGRITKTPRGNMGFGYDPVFYVPHLEKTFAELSTNEKNKISHRGIALQKLRKILVNVLN</sequence>
<dbReference type="GO" id="GO:0046872">
    <property type="term" value="F:metal ion binding"/>
    <property type="evidence" value="ECO:0007669"/>
    <property type="project" value="UniProtKB-KW"/>
</dbReference>
<dbReference type="GO" id="GO:0005829">
    <property type="term" value="C:cytosol"/>
    <property type="evidence" value="ECO:0007669"/>
    <property type="project" value="TreeGrafter"/>
</dbReference>
<keyword evidence="8" id="KW-0546">Nucleotide metabolism</keyword>